<dbReference type="Pfam" id="PF13481">
    <property type="entry name" value="AAA_25"/>
    <property type="match status" value="1"/>
</dbReference>
<organism evidence="2">
    <name type="scientific">uncultured Caudovirales phage</name>
    <dbReference type="NCBI Taxonomy" id="2100421"/>
    <lineage>
        <taxon>Viruses</taxon>
        <taxon>Duplodnaviria</taxon>
        <taxon>Heunggongvirae</taxon>
        <taxon>Uroviricota</taxon>
        <taxon>Caudoviricetes</taxon>
        <taxon>Peduoviridae</taxon>
        <taxon>Maltschvirus</taxon>
        <taxon>Maltschvirus maltsch</taxon>
    </lineage>
</organism>
<gene>
    <name evidence="2" type="ORF">UFOVP341_14</name>
</gene>
<evidence type="ECO:0000256" key="1">
    <source>
        <dbReference type="SAM" id="MobiDB-lite"/>
    </source>
</evidence>
<dbReference type="EMBL" id="LR796363">
    <property type="protein sequence ID" value="CAB4138796.1"/>
    <property type="molecule type" value="Genomic_DNA"/>
</dbReference>
<name>A0A6J5M129_9CAUD</name>
<feature type="region of interest" description="Disordered" evidence="1">
    <location>
        <begin position="224"/>
        <end position="243"/>
    </location>
</feature>
<dbReference type="Gene3D" id="3.40.50.300">
    <property type="entry name" value="P-loop containing nucleotide triphosphate hydrolases"/>
    <property type="match status" value="1"/>
</dbReference>
<dbReference type="InterPro" id="IPR027417">
    <property type="entry name" value="P-loop_NTPase"/>
</dbReference>
<reference evidence="2" key="1">
    <citation type="submission" date="2020-04" db="EMBL/GenBank/DDBJ databases">
        <authorList>
            <person name="Chiriac C."/>
            <person name="Salcher M."/>
            <person name="Ghai R."/>
            <person name="Kavagutti S V."/>
        </authorList>
    </citation>
    <scope>NUCLEOTIDE SEQUENCE</scope>
</reference>
<evidence type="ECO:0000313" key="2">
    <source>
        <dbReference type="EMBL" id="CAB4138796.1"/>
    </source>
</evidence>
<dbReference type="SUPFAM" id="SSF52540">
    <property type="entry name" value="P-loop containing nucleoside triphosphate hydrolases"/>
    <property type="match status" value="1"/>
</dbReference>
<feature type="compositionally biased region" description="Pro residues" evidence="1">
    <location>
        <begin position="227"/>
        <end position="236"/>
    </location>
</feature>
<accession>A0A6J5M129</accession>
<sequence length="751" mass="83061">MSETIEKYLAVVFGSLPDSGFINLRGIGEKGTPKEGKFMDDKFIDLAEIGGDPDKLTALVKGHVDRWNEHGIGSFIVPAILSEPQGVAKNVYAFGSIVVDIDSGDIPAKLQLLSDTLGEPTAIVFSGGVTEDGHQKRHAYWTLADPCFDIPHLIKLRHRIAQGGGGDMMFGMGVISNPFGRAHQPVRIAGSVHNKNGKATPVTLHPVSMRMYEISELEDAARHLPTPETPELPEAPPAQDAPKKPLLLDQKVHEGGTDDDTRWARFSRTAGFYISLVRKGEYTMDQARELARTWMELNMVPPWDPGKFQAEFAGLANKDRAEKGEILPPAKDELDLNDWIVNKWDNGPIEPRRFLVDKLVMDGKHQLFVAEGGAGKTFLMLDLAIKVATWAPGCGNTWLGQKVNYGGSVVYLTTEDDGEELRRRMNDIDPDNTRRKYGNLHVVPLIEAGGSFPLVEKDAKTGSSGPSERWKDQLKKLAAVPDLRLFMLDTLNSTLHGEENAAIVINEFVRELTKVRGANGIMPTILVSHHVRKAGDEPIRNAEDMLASIRGSSALPAAFRGVLGMWHCPDYDRRMAAMDLAAQRNMLYKLAVVKCNNPEMLKGELTLHRQPCGLLGDVTDQDRYSDVNFSEHHAWLFAAIREAAAAGHPYSREGKNSKSAMYMRRNELPPIFSHTGPGEFARLIDHLLMDGQIVATAARGGRDKKWLDIPDGPISGENAGAELNSGAYTPPIWRDWIYDSSENFCRNKYNK</sequence>
<proteinExistence type="predicted"/>
<protein>
    <submittedName>
        <fullName evidence="2">AAA domain containing protein</fullName>
    </submittedName>
</protein>